<feature type="domain" description="C2H2-type" evidence="9">
    <location>
        <begin position="99"/>
        <end position="126"/>
    </location>
</feature>
<keyword evidence="7" id="KW-0539">Nucleus</keyword>
<sequence>MKKYYCSRCDEAFIYRKNYHGIEGIKNSQAKVKKTIKIEQDWEDPDEDLYQMLDYDLNNVAENSGEHLEGNLIKEEYLLQDVIDEVEPIDVSDYPAEIFTCKICNTDFRKRFLLEQHLHVHREQLPCRRFLCTKEGCHFTGRSAGEVNRHMETHETERKHRCPQEGCSYQGKTLALLKK</sequence>
<keyword evidence="2" id="KW-0479">Metal-binding</keyword>
<evidence type="ECO:0000313" key="11">
    <source>
        <dbReference type="Proteomes" id="UP000092461"/>
    </source>
</evidence>
<keyword evidence="11" id="KW-1185">Reference proteome</keyword>
<dbReference type="Gene3D" id="3.30.160.60">
    <property type="entry name" value="Classic Zinc Finger"/>
    <property type="match status" value="1"/>
</dbReference>
<dbReference type="EMBL" id="AJWK01004199">
    <property type="status" value="NOT_ANNOTATED_CDS"/>
    <property type="molecule type" value="Genomic_DNA"/>
</dbReference>
<evidence type="ECO:0000259" key="9">
    <source>
        <dbReference type="PROSITE" id="PS50157"/>
    </source>
</evidence>
<dbReference type="SMART" id="SM00355">
    <property type="entry name" value="ZnF_C2H2"/>
    <property type="match status" value="2"/>
</dbReference>
<dbReference type="EMBL" id="AJWK01004198">
    <property type="status" value="NOT_ANNOTATED_CDS"/>
    <property type="molecule type" value="Genomic_DNA"/>
</dbReference>
<dbReference type="GO" id="GO:0005634">
    <property type="term" value="C:nucleus"/>
    <property type="evidence" value="ECO:0007669"/>
    <property type="project" value="UniProtKB-SubCell"/>
</dbReference>
<keyword evidence="3 8" id="KW-0863">Zinc-finger</keyword>
<evidence type="ECO:0000256" key="3">
    <source>
        <dbReference type="ARBA" id="ARBA00022771"/>
    </source>
</evidence>
<evidence type="ECO:0000313" key="10">
    <source>
        <dbReference type="EnsemblMetazoa" id="LLOJ001126-PA"/>
    </source>
</evidence>
<evidence type="ECO:0000256" key="8">
    <source>
        <dbReference type="PROSITE-ProRule" id="PRU00042"/>
    </source>
</evidence>
<proteinExistence type="predicted"/>
<name>A0A1B0CAR4_LUTLO</name>
<evidence type="ECO:0000256" key="2">
    <source>
        <dbReference type="ARBA" id="ARBA00022723"/>
    </source>
</evidence>
<dbReference type="EMBL" id="AJWK01004200">
    <property type="status" value="NOT_ANNOTATED_CDS"/>
    <property type="molecule type" value="Genomic_DNA"/>
</dbReference>
<dbReference type="AlphaFoldDB" id="A0A1B0CAR4"/>
<keyword evidence="6" id="KW-0804">Transcription</keyword>
<dbReference type="VEuPathDB" id="VectorBase:LLONM1_004257"/>
<protein>
    <recommendedName>
        <fullName evidence="9">C2H2-type domain-containing protein</fullName>
    </recommendedName>
</protein>
<dbReference type="GO" id="GO:0008270">
    <property type="term" value="F:zinc ion binding"/>
    <property type="evidence" value="ECO:0007669"/>
    <property type="project" value="UniProtKB-KW"/>
</dbReference>
<dbReference type="PANTHER" id="PTHR46179">
    <property type="entry name" value="ZINC FINGER PROTEIN"/>
    <property type="match status" value="1"/>
</dbReference>
<reference evidence="10" key="1">
    <citation type="submission" date="2020-05" db="UniProtKB">
        <authorList>
            <consortium name="EnsemblMetazoa"/>
        </authorList>
    </citation>
    <scope>IDENTIFICATION</scope>
    <source>
        <strain evidence="10">Jacobina</strain>
    </source>
</reference>
<keyword evidence="4" id="KW-0862">Zinc</keyword>
<evidence type="ECO:0000256" key="5">
    <source>
        <dbReference type="ARBA" id="ARBA00023015"/>
    </source>
</evidence>
<accession>A0A1B0CAR4</accession>
<dbReference type="InterPro" id="IPR051061">
    <property type="entry name" value="Zinc_finger_trans_reg"/>
</dbReference>
<evidence type="ECO:0000256" key="6">
    <source>
        <dbReference type="ARBA" id="ARBA00023163"/>
    </source>
</evidence>
<comment type="subcellular location">
    <subcellularLocation>
        <location evidence="1">Nucleus</location>
    </subcellularLocation>
</comment>
<dbReference type="InterPro" id="IPR013087">
    <property type="entry name" value="Znf_C2H2_type"/>
</dbReference>
<keyword evidence="5" id="KW-0805">Transcription regulation</keyword>
<dbReference type="EnsemblMetazoa" id="LLOJ001126-RA">
    <property type="protein sequence ID" value="LLOJ001126-PA"/>
    <property type="gene ID" value="LLOJ001126"/>
</dbReference>
<dbReference type="VEuPathDB" id="VectorBase:LLOJ001126"/>
<dbReference type="PANTHER" id="PTHR46179:SF13">
    <property type="entry name" value="C2H2-TYPE DOMAIN-CONTAINING PROTEIN"/>
    <property type="match status" value="1"/>
</dbReference>
<dbReference type="Proteomes" id="UP000092461">
    <property type="component" value="Unassembled WGS sequence"/>
</dbReference>
<dbReference type="PROSITE" id="PS50157">
    <property type="entry name" value="ZINC_FINGER_C2H2_2"/>
    <property type="match status" value="1"/>
</dbReference>
<dbReference type="EMBL" id="AJWK01004197">
    <property type="status" value="NOT_ANNOTATED_CDS"/>
    <property type="molecule type" value="Genomic_DNA"/>
</dbReference>
<evidence type="ECO:0000256" key="1">
    <source>
        <dbReference type="ARBA" id="ARBA00004123"/>
    </source>
</evidence>
<organism evidence="10 11">
    <name type="scientific">Lutzomyia longipalpis</name>
    <name type="common">Sand fly</name>
    <dbReference type="NCBI Taxonomy" id="7200"/>
    <lineage>
        <taxon>Eukaryota</taxon>
        <taxon>Metazoa</taxon>
        <taxon>Ecdysozoa</taxon>
        <taxon>Arthropoda</taxon>
        <taxon>Hexapoda</taxon>
        <taxon>Insecta</taxon>
        <taxon>Pterygota</taxon>
        <taxon>Neoptera</taxon>
        <taxon>Endopterygota</taxon>
        <taxon>Diptera</taxon>
        <taxon>Nematocera</taxon>
        <taxon>Psychodoidea</taxon>
        <taxon>Psychodidae</taxon>
        <taxon>Lutzomyia</taxon>
        <taxon>Lutzomyia</taxon>
    </lineage>
</organism>
<evidence type="ECO:0000256" key="7">
    <source>
        <dbReference type="ARBA" id="ARBA00023242"/>
    </source>
</evidence>
<evidence type="ECO:0000256" key="4">
    <source>
        <dbReference type="ARBA" id="ARBA00022833"/>
    </source>
</evidence>
<dbReference type="PROSITE" id="PS00028">
    <property type="entry name" value="ZINC_FINGER_C2H2_1"/>
    <property type="match status" value="1"/>
</dbReference>
<dbReference type="GO" id="GO:0006357">
    <property type="term" value="P:regulation of transcription by RNA polymerase II"/>
    <property type="evidence" value="ECO:0007669"/>
    <property type="project" value="TreeGrafter"/>
</dbReference>